<name>A0A2T4CHD7_TRILO</name>
<sequence length="150" mass="16076">MRPSILTCDGATTVRAEHVQVGCRGAPAAPLDARRRCTPHRQTAVCRLLSLMSGSDAAARTHWEATEPQAGSLPHVLHTLALSAKLESPCHPEVPCWTQTEKRANDEIVTSGLIRPPVSTLAALLHAADPMLDPRLVPLPPCPPVELGHE</sequence>
<evidence type="ECO:0000313" key="1">
    <source>
        <dbReference type="EMBL" id="PTB80991.1"/>
    </source>
</evidence>
<dbReference type="EMBL" id="KZ679126">
    <property type="protein sequence ID" value="PTB80991.1"/>
    <property type="molecule type" value="Genomic_DNA"/>
</dbReference>
<protein>
    <submittedName>
        <fullName evidence="1">Uncharacterized protein</fullName>
    </submittedName>
</protein>
<keyword evidence="2" id="KW-1185">Reference proteome</keyword>
<proteinExistence type="predicted"/>
<evidence type="ECO:0000313" key="2">
    <source>
        <dbReference type="Proteomes" id="UP000240760"/>
    </source>
</evidence>
<reference evidence="1 2" key="1">
    <citation type="submission" date="2016-07" db="EMBL/GenBank/DDBJ databases">
        <title>Multiple horizontal gene transfer events from other fungi enriched the ability of initially mycotrophic Trichoderma (Ascomycota) to feed on dead plant biomass.</title>
        <authorList>
            <consortium name="DOE Joint Genome Institute"/>
            <person name="Aerts A."/>
            <person name="Atanasova L."/>
            <person name="Chenthamara K."/>
            <person name="Zhang J."/>
            <person name="Grujic M."/>
            <person name="Henrissat B."/>
            <person name="Kuo A."/>
            <person name="Salamov A."/>
            <person name="Lipzen A."/>
            <person name="Labutti K."/>
            <person name="Barry K."/>
            <person name="Miao Y."/>
            <person name="Rahimi M.J."/>
            <person name="Shen Q."/>
            <person name="Grigoriev I.V."/>
            <person name="Kubicek C.P."/>
            <person name="Druzhinina I.S."/>
        </authorList>
    </citation>
    <scope>NUCLEOTIDE SEQUENCE [LARGE SCALE GENOMIC DNA]</scope>
    <source>
        <strain evidence="1 2">ATCC 18648</strain>
    </source>
</reference>
<dbReference type="AlphaFoldDB" id="A0A2T4CHD7"/>
<organism evidence="1 2">
    <name type="scientific">Trichoderma longibrachiatum ATCC 18648</name>
    <dbReference type="NCBI Taxonomy" id="983965"/>
    <lineage>
        <taxon>Eukaryota</taxon>
        <taxon>Fungi</taxon>
        <taxon>Dikarya</taxon>
        <taxon>Ascomycota</taxon>
        <taxon>Pezizomycotina</taxon>
        <taxon>Sordariomycetes</taxon>
        <taxon>Hypocreomycetidae</taxon>
        <taxon>Hypocreales</taxon>
        <taxon>Hypocreaceae</taxon>
        <taxon>Trichoderma</taxon>
    </lineage>
</organism>
<accession>A0A2T4CHD7</accession>
<gene>
    <name evidence="1" type="ORF">M440DRAFT_1004657</name>
</gene>
<dbReference type="Proteomes" id="UP000240760">
    <property type="component" value="Unassembled WGS sequence"/>
</dbReference>